<dbReference type="Pfam" id="PF00015">
    <property type="entry name" value="MCPsignal"/>
    <property type="match status" value="1"/>
</dbReference>
<keyword evidence="2" id="KW-0145">Chemotaxis</keyword>
<keyword evidence="6" id="KW-0812">Transmembrane</keyword>
<dbReference type="InterPro" id="IPR004089">
    <property type="entry name" value="MCPsignal_dom"/>
</dbReference>
<organism evidence="9 10">
    <name type="scientific">Gluconobacter oxydans DSM 3504</name>
    <dbReference type="NCBI Taxonomy" id="1288313"/>
    <lineage>
        <taxon>Bacteria</taxon>
        <taxon>Pseudomonadati</taxon>
        <taxon>Pseudomonadota</taxon>
        <taxon>Alphaproteobacteria</taxon>
        <taxon>Acetobacterales</taxon>
        <taxon>Acetobacteraceae</taxon>
        <taxon>Gluconobacter</taxon>
    </lineage>
</organism>
<gene>
    <name evidence="9" type="primary">mcpA3</name>
    <name evidence="9" type="ORF">GLS_c16770</name>
</gene>
<feature type="domain" description="HAMP" evidence="8">
    <location>
        <begin position="153"/>
        <end position="201"/>
    </location>
</feature>
<dbReference type="EMBL" id="CP004373">
    <property type="protein sequence ID" value="AHK71554.1"/>
    <property type="molecule type" value="Genomic_DNA"/>
</dbReference>
<sequence>MSDMRFVPMQRSSLLRRRLLLAFAIPVAVSVCLVGWRLKTAGSHTAGSWQSVSPELALLALFCVAGIVAFFQVAAYGDDLAGGVRQLASEGTLPRNVREASLIRLQVLLGEARTHAERSDAMTGQAQSALAAVRIEAEDARQSAREEATEHERVIAVLGNAMASLRDGELDFRLEEALPDRYDRLRQDFNDTASSLQKMMVSLNDSISTISSGSAEIASAADDLARRTELQVARLEETTVSVGNVTETVRKTAAASVHASEVASQTRDRAERSGEVMAAATAAMQDIQQSSIHIAQILGLIDDIAFQTNLLALNAGVEAARAGDAGKGFAVVAAEVRALAQRSADAAKEIKGLITSSTQQVSRGSSLVEETGVAMKSIVENVSEISVLIGEIATAARSQANDLSEISVAVSQMDQNTQQNAAMVEEATAASHNLSAEARELVGSLQRFRLKSLHDAEKPFFESETPASDLPSSQWGNESFQTSDEGWEEFR</sequence>
<dbReference type="PRINTS" id="PR00260">
    <property type="entry name" value="CHEMTRNSDUCR"/>
</dbReference>
<keyword evidence="6" id="KW-0472">Membrane</keyword>
<evidence type="ECO:0000259" key="8">
    <source>
        <dbReference type="PROSITE" id="PS50885"/>
    </source>
</evidence>
<evidence type="ECO:0000256" key="5">
    <source>
        <dbReference type="SAM" id="MobiDB-lite"/>
    </source>
</evidence>
<dbReference type="GeneID" id="56905896"/>
<dbReference type="SMART" id="SM00283">
    <property type="entry name" value="MA"/>
    <property type="match status" value="1"/>
</dbReference>
<dbReference type="Gene3D" id="1.10.287.950">
    <property type="entry name" value="Methyl-accepting chemotaxis protein"/>
    <property type="match status" value="1"/>
</dbReference>
<evidence type="ECO:0000256" key="4">
    <source>
        <dbReference type="PROSITE-ProRule" id="PRU00284"/>
    </source>
</evidence>
<evidence type="ECO:0000313" key="9">
    <source>
        <dbReference type="EMBL" id="AHK71554.1"/>
    </source>
</evidence>
<evidence type="ECO:0000313" key="10">
    <source>
        <dbReference type="Proteomes" id="UP000031656"/>
    </source>
</evidence>
<name>A0A067Z5I0_GLUOY</name>
<dbReference type="KEGG" id="goy:GLS_c16770"/>
<feature type="domain" description="Methyl-accepting transducer" evidence="7">
    <location>
        <begin position="206"/>
        <end position="435"/>
    </location>
</feature>
<evidence type="ECO:0000256" key="1">
    <source>
        <dbReference type="ARBA" id="ARBA00004370"/>
    </source>
</evidence>
<dbReference type="PANTHER" id="PTHR43531:SF11">
    <property type="entry name" value="METHYL-ACCEPTING CHEMOTAXIS PROTEIN 3"/>
    <property type="match status" value="1"/>
</dbReference>
<evidence type="ECO:0000259" key="7">
    <source>
        <dbReference type="PROSITE" id="PS50111"/>
    </source>
</evidence>
<reference evidence="9 10" key="1">
    <citation type="journal article" date="2015" name="Appl. Microbiol. Biotechnol.">
        <title>The consequence of an additional NADH dehydrogenase paralog on the growth of Gluconobacter oxydans DSM3504.</title>
        <authorList>
            <person name="Kostner D."/>
            <person name="Luchterhand B."/>
            <person name="Junker A."/>
            <person name="Volland S."/>
            <person name="Daniel R."/>
            <person name="Buchs J."/>
            <person name="Liebl W."/>
            <person name="Ehrenreich A."/>
        </authorList>
    </citation>
    <scope>NUCLEOTIDE SEQUENCE [LARGE SCALE GENOMIC DNA]</scope>
    <source>
        <strain evidence="9">DSM 3504</strain>
    </source>
</reference>
<evidence type="ECO:0000256" key="2">
    <source>
        <dbReference type="ARBA" id="ARBA00022500"/>
    </source>
</evidence>
<protein>
    <submittedName>
        <fullName evidence="9">Chemoreceptor McpA</fullName>
    </submittedName>
</protein>
<dbReference type="InterPro" id="IPR003660">
    <property type="entry name" value="HAMP_dom"/>
</dbReference>
<evidence type="ECO:0000256" key="6">
    <source>
        <dbReference type="SAM" id="Phobius"/>
    </source>
</evidence>
<proteinExistence type="inferred from homology"/>
<dbReference type="GO" id="GO:0006935">
    <property type="term" value="P:chemotaxis"/>
    <property type="evidence" value="ECO:0007669"/>
    <property type="project" value="UniProtKB-KW"/>
</dbReference>
<keyword evidence="9" id="KW-0675">Receptor</keyword>
<comment type="subcellular location">
    <subcellularLocation>
        <location evidence="1">Membrane</location>
    </subcellularLocation>
</comment>
<accession>A0A067Z5I0</accession>
<feature type="region of interest" description="Disordered" evidence="5">
    <location>
        <begin position="461"/>
        <end position="491"/>
    </location>
</feature>
<dbReference type="Proteomes" id="UP000031656">
    <property type="component" value="Chromosome"/>
</dbReference>
<keyword evidence="4" id="KW-0807">Transducer</keyword>
<dbReference type="InterPro" id="IPR051310">
    <property type="entry name" value="MCP_chemotaxis"/>
</dbReference>
<dbReference type="CDD" id="cd11386">
    <property type="entry name" value="MCP_signal"/>
    <property type="match status" value="1"/>
</dbReference>
<dbReference type="SUPFAM" id="SSF58104">
    <property type="entry name" value="Methyl-accepting chemotaxis protein (MCP) signaling domain"/>
    <property type="match status" value="1"/>
</dbReference>
<dbReference type="PROSITE" id="PS50111">
    <property type="entry name" value="CHEMOTAXIS_TRANSDUC_2"/>
    <property type="match status" value="1"/>
</dbReference>
<dbReference type="RefSeq" id="WP_041111893.1">
    <property type="nucleotide sequence ID" value="NZ_CP004373.1"/>
</dbReference>
<dbReference type="GO" id="GO:0004888">
    <property type="term" value="F:transmembrane signaling receptor activity"/>
    <property type="evidence" value="ECO:0007669"/>
    <property type="project" value="InterPro"/>
</dbReference>
<dbReference type="PANTHER" id="PTHR43531">
    <property type="entry name" value="PROTEIN ICFG"/>
    <property type="match status" value="1"/>
</dbReference>
<dbReference type="HOGENOM" id="CLU_000445_140_0_5"/>
<keyword evidence="6" id="KW-1133">Transmembrane helix</keyword>
<dbReference type="InterPro" id="IPR004090">
    <property type="entry name" value="Chemotax_Me-accpt_rcpt"/>
</dbReference>
<dbReference type="GO" id="GO:0007165">
    <property type="term" value="P:signal transduction"/>
    <property type="evidence" value="ECO:0007669"/>
    <property type="project" value="UniProtKB-KW"/>
</dbReference>
<dbReference type="AlphaFoldDB" id="A0A067Z5I0"/>
<evidence type="ECO:0000256" key="3">
    <source>
        <dbReference type="ARBA" id="ARBA00029447"/>
    </source>
</evidence>
<dbReference type="PROSITE" id="PS50885">
    <property type="entry name" value="HAMP"/>
    <property type="match status" value="1"/>
</dbReference>
<comment type="similarity">
    <text evidence="3">Belongs to the methyl-accepting chemotaxis (MCP) protein family.</text>
</comment>
<dbReference type="GO" id="GO:0016020">
    <property type="term" value="C:membrane"/>
    <property type="evidence" value="ECO:0007669"/>
    <property type="project" value="UniProtKB-SubCell"/>
</dbReference>
<feature type="transmembrane region" description="Helical" evidence="6">
    <location>
        <begin position="20"/>
        <end position="36"/>
    </location>
</feature>
<feature type="transmembrane region" description="Helical" evidence="6">
    <location>
        <begin position="56"/>
        <end position="77"/>
    </location>
</feature>
<dbReference type="FunFam" id="1.10.287.950:FF:000001">
    <property type="entry name" value="Methyl-accepting chemotaxis sensory transducer"/>
    <property type="match status" value="1"/>
</dbReference>
<feature type="compositionally biased region" description="Polar residues" evidence="5">
    <location>
        <begin position="470"/>
        <end position="484"/>
    </location>
</feature>